<dbReference type="SUPFAM" id="SSF52266">
    <property type="entry name" value="SGNH hydrolase"/>
    <property type="match status" value="1"/>
</dbReference>
<keyword evidence="1" id="KW-1133">Transmembrane helix</keyword>
<gene>
    <name evidence="3" type="ORF">DP114_00620</name>
</gene>
<dbReference type="InterPro" id="IPR036514">
    <property type="entry name" value="SGNH_hydro_sf"/>
</dbReference>
<dbReference type="Proteomes" id="UP000503129">
    <property type="component" value="Chromosome"/>
</dbReference>
<dbReference type="InterPro" id="IPR013830">
    <property type="entry name" value="SGNH_hydro"/>
</dbReference>
<sequence>MNNTIVILFFLSLLLNLFFLLLVTVFLARRGGVSYLSQKILPSKSAQNNYSVYYLHKKSQFEILPKSDSGIIFLGDSLTDEGEWGELLENPNLKNRGISADTTDSVLNRLNAVVASKPKKLFLMIGINDFINAHKSVEQTLTGYQHLLTELRNQTPNTKVFIQSVLPVNNQVTRYWQDNKNILQLNLQLKEVAKEFSYEYIDVFSHLSDSQNQLDARYTQDGLHLNGQGYLMWKQAIEKYVKE</sequence>
<dbReference type="KEGG" id="bsen:DP114_00620"/>
<dbReference type="AlphaFoldDB" id="A0A856M7A6"/>
<feature type="domain" description="SGNH hydrolase-type esterase" evidence="2">
    <location>
        <begin position="73"/>
        <end position="230"/>
    </location>
</feature>
<dbReference type="PANTHER" id="PTHR30383">
    <property type="entry name" value="THIOESTERASE 1/PROTEASE 1/LYSOPHOSPHOLIPASE L1"/>
    <property type="match status" value="1"/>
</dbReference>
<keyword evidence="1" id="KW-0812">Transmembrane</keyword>
<keyword evidence="1" id="KW-0472">Membrane</keyword>
<dbReference type="PANTHER" id="PTHR30383:SF5">
    <property type="entry name" value="SGNH HYDROLASE-TYPE ESTERASE DOMAIN-CONTAINING PROTEIN"/>
    <property type="match status" value="1"/>
</dbReference>
<reference evidence="3 4" key="1">
    <citation type="submission" date="2018-06" db="EMBL/GenBank/DDBJ databases">
        <title>Comparative genomics of Brasilonema spp. strains.</title>
        <authorList>
            <person name="Alvarenga D.O."/>
            <person name="Fiore M.F."/>
            <person name="Varani A.M."/>
        </authorList>
    </citation>
    <scope>NUCLEOTIDE SEQUENCE [LARGE SCALE GENOMIC DNA]</scope>
    <source>
        <strain evidence="3 4">CENA114</strain>
    </source>
</reference>
<dbReference type="RefSeq" id="WP_171975182.1">
    <property type="nucleotide sequence ID" value="NZ_CAWOXK010000001.1"/>
</dbReference>
<protein>
    <submittedName>
        <fullName evidence="3">G-D-S-L family lipolytic protein</fullName>
    </submittedName>
</protein>
<dbReference type="EMBL" id="CP030118">
    <property type="protein sequence ID" value="QDL06612.1"/>
    <property type="molecule type" value="Genomic_DNA"/>
</dbReference>
<keyword evidence="4" id="KW-1185">Reference proteome</keyword>
<evidence type="ECO:0000256" key="1">
    <source>
        <dbReference type="SAM" id="Phobius"/>
    </source>
</evidence>
<dbReference type="Pfam" id="PF13472">
    <property type="entry name" value="Lipase_GDSL_2"/>
    <property type="match status" value="1"/>
</dbReference>
<organism evidence="3 4">
    <name type="scientific">Brasilonema sennae CENA114</name>
    <dbReference type="NCBI Taxonomy" id="415709"/>
    <lineage>
        <taxon>Bacteria</taxon>
        <taxon>Bacillati</taxon>
        <taxon>Cyanobacteriota</taxon>
        <taxon>Cyanophyceae</taxon>
        <taxon>Nostocales</taxon>
        <taxon>Scytonemataceae</taxon>
        <taxon>Brasilonema</taxon>
        <taxon>Bromeliae group (in: Brasilonema)</taxon>
    </lineage>
</organism>
<dbReference type="InterPro" id="IPR051532">
    <property type="entry name" value="Ester_Hydrolysis_Enzymes"/>
</dbReference>
<name>A0A856M7A6_9CYAN</name>
<feature type="transmembrane region" description="Helical" evidence="1">
    <location>
        <begin position="6"/>
        <end position="28"/>
    </location>
</feature>
<evidence type="ECO:0000313" key="4">
    <source>
        <dbReference type="Proteomes" id="UP000503129"/>
    </source>
</evidence>
<evidence type="ECO:0000313" key="3">
    <source>
        <dbReference type="EMBL" id="QDL06612.1"/>
    </source>
</evidence>
<dbReference type="Gene3D" id="3.40.50.1110">
    <property type="entry name" value="SGNH hydrolase"/>
    <property type="match status" value="1"/>
</dbReference>
<proteinExistence type="predicted"/>
<accession>A0A856M7A6</accession>
<evidence type="ECO:0000259" key="2">
    <source>
        <dbReference type="Pfam" id="PF13472"/>
    </source>
</evidence>
<dbReference type="GO" id="GO:0004622">
    <property type="term" value="F:phosphatidylcholine lysophospholipase activity"/>
    <property type="evidence" value="ECO:0007669"/>
    <property type="project" value="TreeGrafter"/>
</dbReference>